<dbReference type="PANTHER" id="PTHR36964:SF1">
    <property type="entry name" value="PROTEIN-METHIONINE-SULFOXIDE REDUCTASE HEME-BINDING SUBUNIT MSRQ"/>
    <property type="match status" value="1"/>
</dbReference>
<dbReference type="EMBL" id="FOLO01000019">
    <property type="protein sequence ID" value="SFC82663.1"/>
    <property type="molecule type" value="Genomic_DNA"/>
</dbReference>
<gene>
    <name evidence="8" type="primary">msrQ</name>
    <name evidence="10" type="ORF">SAMN02745724_02645</name>
</gene>
<feature type="transmembrane region" description="Helical" evidence="8">
    <location>
        <begin position="173"/>
        <end position="191"/>
    </location>
</feature>
<dbReference type="GO" id="GO:0020037">
    <property type="term" value="F:heme binding"/>
    <property type="evidence" value="ECO:0007669"/>
    <property type="project" value="UniProtKB-UniRule"/>
</dbReference>
<evidence type="ECO:0000259" key="9">
    <source>
        <dbReference type="Pfam" id="PF01794"/>
    </source>
</evidence>
<dbReference type="InterPro" id="IPR022837">
    <property type="entry name" value="MsrQ-like"/>
</dbReference>
<keyword evidence="5 8" id="KW-1133">Transmembrane helix</keyword>
<dbReference type="GO" id="GO:0030091">
    <property type="term" value="P:protein repair"/>
    <property type="evidence" value="ECO:0007669"/>
    <property type="project" value="UniProtKB-UniRule"/>
</dbReference>
<keyword evidence="6 8" id="KW-0408">Iron</keyword>
<dbReference type="GO" id="GO:0009055">
    <property type="term" value="F:electron transfer activity"/>
    <property type="evidence" value="ECO:0007669"/>
    <property type="project" value="UniProtKB-UniRule"/>
</dbReference>
<keyword evidence="8" id="KW-0249">Electron transport</keyword>
<dbReference type="STRING" id="1123010.SAMN02745724_02645"/>
<keyword evidence="4 8" id="KW-0812">Transmembrane</keyword>
<sequence>MKLTSKNKTVLLKTILHCILFGPAAWFFYLAVLNQLGADPVQAIIHFTGLSALKVLILGLIVSPLAPKVKMIPLMQVRRLIGLYAFFYACLHLLSFFIFDLQLDWSLFISEIIKRPYITVGMIAWLALLVLSVTSPMFVRRRLGKRWQSLHNLIYITVPVVILHFYWSLKSGWVEPLVYLIITLLLLRYRSQKISRLFSRKIKTTLLKN</sequence>
<keyword evidence="8" id="KW-0288">FMN</keyword>
<dbReference type="InterPro" id="IPR013130">
    <property type="entry name" value="Fe3_Rdtase_TM_dom"/>
</dbReference>
<keyword evidence="8" id="KW-0285">Flavoprotein</keyword>
<comment type="subunit">
    <text evidence="8">Heterodimer of a catalytic subunit (MsrP) and a heme-binding subunit (MsrQ).</text>
</comment>
<dbReference type="RefSeq" id="WP_091984579.1">
    <property type="nucleotide sequence ID" value="NZ_FOLO01000019.1"/>
</dbReference>
<evidence type="ECO:0000313" key="11">
    <source>
        <dbReference type="Proteomes" id="UP000198862"/>
    </source>
</evidence>
<dbReference type="GO" id="GO:0046872">
    <property type="term" value="F:metal ion binding"/>
    <property type="evidence" value="ECO:0007669"/>
    <property type="project" value="UniProtKB-KW"/>
</dbReference>
<dbReference type="GO" id="GO:0016679">
    <property type="term" value="F:oxidoreductase activity, acting on diphenols and related substances as donors"/>
    <property type="evidence" value="ECO:0007669"/>
    <property type="project" value="TreeGrafter"/>
</dbReference>
<accession>A0A1I1MJ07</accession>
<evidence type="ECO:0000256" key="3">
    <source>
        <dbReference type="ARBA" id="ARBA00022617"/>
    </source>
</evidence>
<dbReference type="GO" id="GO:0010181">
    <property type="term" value="F:FMN binding"/>
    <property type="evidence" value="ECO:0007669"/>
    <property type="project" value="UniProtKB-UniRule"/>
</dbReference>
<dbReference type="OrthoDB" id="9788328at2"/>
<proteinExistence type="inferred from homology"/>
<comment type="cofactor">
    <cofactor evidence="8">
        <name>FMN</name>
        <dbReference type="ChEBI" id="CHEBI:58210"/>
    </cofactor>
    <text evidence="8">Binds 1 FMN per subunit.</text>
</comment>
<dbReference type="HAMAP" id="MF_01207">
    <property type="entry name" value="MsrQ"/>
    <property type="match status" value="1"/>
</dbReference>
<evidence type="ECO:0000256" key="7">
    <source>
        <dbReference type="ARBA" id="ARBA00023136"/>
    </source>
</evidence>
<dbReference type="PANTHER" id="PTHR36964">
    <property type="entry name" value="PROTEIN-METHIONINE-SULFOXIDE REDUCTASE HEME-BINDING SUBUNIT MSRQ"/>
    <property type="match status" value="1"/>
</dbReference>
<evidence type="ECO:0000256" key="5">
    <source>
        <dbReference type="ARBA" id="ARBA00022989"/>
    </source>
</evidence>
<keyword evidence="3 8" id="KW-0349">Heme</keyword>
<dbReference type="Proteomes" id="UP000198862">
    <property type="component" value="Unassembled WGS sequence"/>
</dbReference>
<dbReference type="AlphaFoldDB" id="A0A1I1MJ07"/>
<feature type="domain" description="Ferric oxidoreductase" evidence="9">
    <location>
        <begin position="55"/>
        <end position="160"/>
    </location>
</feature>
<feature type="transmembrane region" description="Helical" evidence="8">
    <location>
        <begin position="44"/>
        <end position="65"/>
    </location>
</feature>
<comment type="function">
    <text evidence="8">Part of the MsrPQ system that repairs oxidized periplasmic proteins containing methionine sulfoxide residues (Met-O), using respiratory chain electrons. Thus protects these proteins from oxidative-stress damage caused by reactive species of oxygen and chlorine generated by the host defense mechanisms. MsrPQ is essential for the maintenance of envelope integrity under bleach stress, rescuing a wide series of structurally unrelated periplasmic proteins from methionine oxidation. MsrQ provides electrons for reduction to the reductase catalytic subunit MsrP, using the quinone pool of the respiratory chain.</text>
</comment>
<dbReference type="NCBIfam" id="NF003831">
    <property type="entry name" value="PRK05419.1-2"/>
    <property type="match status" value="1"/>
</dbReference>
<feature type="transmembrane region" description="Helical" evidence="8">
    <location>
        <begin position="118"/>
        <end position="138"/>
    </location>
</feature>
<keyword evidence="8" id="KW-1003">Cell membrane</keyword>
<name>A0A1I1MJ07_9GAMM</name>
<keyword evidence="8" id="KW-0479">Metal-binding</keyword>
<comment type="cofactor">
    <cofactor evidence="8">
        <name>heme b</name>
        <dbReference type="ChEBI" id="CHEBI:60344"/>
    </cofactor>
    <text evidence="8">Binds 1 heme b (iron(II)-protoporphyrin IX) group per subunit.</text>
</comment>
<evidence type="ECO:0000256" key="6">
    <source>
        <dbReference type="ARBA" id="ARBA00023004"/>
    </source>
</evidence>
<keyword evidence="11" id="KW-1185">Reference proteome</keyword>
<feature type="transmembrane region" description="Helical" evidence="8">
    <location>
        <begin position="77"/>
        <end position="98"/>
    </location>
</feature>
<organism evidence="10 11">
    <name type="scientific">Pseudoalteromonas denitrificans DSM 6059</name>
    <dbReference type="NCBI Taxonomy" id="1123010"/>
    <lineage>
        <taxon>Bacteria</taxon>
        <taxon>Pseudomonadati</taxon>
        <taxon>Pseudomonadota</taxon>
        <taxon>Gammaproteobacteria</taxon>
        <taxon>Alteromonadales</taxon>
        <taxon>Pseudoalteromonadaceae</taxon>
        <taxon>Pseudoalteromonas</taxon>
    </lineage>
</organism>
<evidence type="ECO:0000313" key="10">
    <source>
        <dbReference type="EMBL" id="SFC82663.1"/>
    </source>
</evidence>
<evidence type="ECO:0000256" key="8">
    <source>
        <dbReference type="HAMAP-Rule" id="MF_01207"/>
    </source>
</evidence>
<reference evidence="10 11" key="1">
    <citation type="submission" date="2016-10" db="EMBL/GenBank/DDBJ databases">
        <authorList>
            <person name="de Groot N.N."/>
        </authorList>
    </citation>
    <scope>NUCLEOTIDE SEQUENCE [LARGE SCALE GENOMIC DNA]</scope>
    <source>
        <strain evidence="10 11">DSM 6059</strain>
    </source>
</reference>
<keyword evidence="7 8" id="KW-0472">Membrane</keyword>
<comment type="similarity">
    <text evidence="8">Belongs to the MsrQ family.</text>
</comment>
<evidence type="ECO:0000256" key="1">
    <source>
        <dbReference type="ARBA" id="ARBA00004141"/>
    </source>
</evidence>
<dbReference type="GO" id="GO:0005886">
    <property type="term" value="C:plasma membrane"/>
    <property type="evidence" value="ECO:0007669"/>
    <property type="project" value="UniProtKB-SubCell"/>
</dbReference>
<evidence type="ECO:0000256" key="2">
    <source>
        <dbReference type="ARBA" id="ARBA00022448"/>
    </source>
</evidence>
<feature type="transmembrane region" description="Helical" evidence="8">
    <location>
        <begin position="12"/>
        <end position="32"/>
    </location>
</feature>
<keyword evidence="2 8" id="KW-0813">Transport</keyword>
<evidence type="ECO:0000256" key="4">
    <source>
        <dbReference type="ARBA" id="ARBA00022692"/>
    </source>
</evidence>
<dbReference type="Pfam" id="PF01794">
    <property type="entry name" value="Ferric_reduct"/>
    <property type="match status" value="1"/>
</dbReference>
<protein>
    <recommendedName>
        <fullName evidence="8">Protein-methionine-sulfoxide reductase heme-binding subunit MsrQ</fullName>
    </recommendedName>
    <alternativeName>
        <fullName evidence="8">Flavocytochrome MsrQ</fullName>
    </alternativeName>
</protein>
<comment type="subcellular location">
    <subcellularLocation>
        <location evidence="8">Cell membrane</location>
        <topology evidence="8">Multi-pass membrane protein</topology>
    </subcellularLocation>
    <subcellularLocation>
        <location evidence="1">Membrane</location>
        <topology evidence="1">Multi-pass membrane protein</topology>
    </subcellularLocation>
</comment>
<feature type="transmembrane region" description="Helical" evidence="8">
    <location>
        <begin position="150"/>
        <end position="167"/>
    </location>
</feature>